<dbReference type="PROSITE" id="PS51257">
    <property type="entry name" value="PROKAR_LIPOPROTEIN"/>
    <property type="match status" value="1"/>
</dbReference>
<dbReference type="OrthoDB" id="824753at2"/>
<protein>
    <submittedName>
        <fullName evidence="1">Nuclear transport factor 2 family protein</fullName>
    </submittedName>
</protein>
<dbReference type="RefSeq" id="WP_129465458.1">
    <property type="nucleotide sequence ID" value="NZ_SBKQ01000016.1"/>
</dbReference>
<sequence>MKKIVLVVIGLVVLASCQEKQRYTQQSPEIDTYKKSIEVYKNQDWENFAAPYADTAKICNNVTKEKAITVAQALEKNKEDAAMFSYVVEKEEYEMVVTDKGETWVNFWGLWKGTIKTTNKVYEIPFHNTARFVDGKIVEEYGYWNNSEIVTDMLKQAEKPEPEMEQATE</sequence>
<name>A0A4Q1KI05_9FLAO</name>
<organism evidence="1 2">
    <name type="scientific">Flavobacterium piscinae</name>
    <dbReference type="NCBI Taxonomy" id="2506424"/>
    <lineage>
        <taxon>Bacteria</taxon>
        <taxon>Pseudomonadati</taxon>
        <taxon>Bacteroidota</taxon>
        <taxon>Flavobacteriia</taxon>
        <taxon>Flavobacteriales</taxon>
        <taxon>Flavobacteriaceae</taxon>
        <taxon>Flavobacterium</taxon>
    </lineage>
</organism>
<dbReference type="Proteomes" id="UP000289734">
    <property type="component" value="Unassembled WGS sequence"/>
</dbReference>
<dbReference type="EMBL" id="SBKQ01000016">
    <property type="protein sequence ID" value="RXR28890.1"/>
    <property type="molecule type" value="Genomic_DNA"/>
</dbReference>
<evidence type="ECO:0000313" key="2">
    <source>
        <dbReference type="Proteomes" id="UP000289734"/>
    </source>
</evidence>
<gene>
    <name evidence="1" type="ORF">EQG68_13740</name>
</gene>
<dbReference type="InterPro" id="IPR032710">
    <property type="entry name" value="NTF2-like_dom_sf"/>
</dbReference>
<dbReference type="AlphaFoldDB" id="A0A4Q1KI05"/>
<evidence type="ECO:0000313" key="1">
    <source>
        <dbReference type="EMBL" id="RXR28890.1"/>
    </source>
</evidence>
<proteinExistence type="predicted"/>
<keyword evidence="2" id="KW-1185">Reference proteome</keyword>
<dbReference type="Gene3D" id="3.10.450.50">
    <property type="match status" value="1"/>
</dbReference>
<dbReference type="SUPFAM" id="SSF54427">
    <property type="entry name" value="NTF2-like"/>
    <property type="match status" value="1"/>
</dbReference>
<reference evidence="2" key="1">
    <citation type="submission" date="2019-01" db="EMBL/GenBank/DDBJ databases">
        <title>Cytophagaceae bacterium strain CAR-16.</title>
        <authorList>
            <person name="Chen W.-M."/>
        </authorList>
    </citation>
    <scope>NUCLEOTIDE SEQUENCE [LARGE SCALE GENOMIC DNA]</scope>
    <source>
        <strain evidence="2">ICH-30</strain>
    </source>
</reference>
<comment type="caution">
    <text evidence="1">The sequence shown here is derived from an EMBL/GenBank/DDBJ whole genome shotgun (WGS) entry which is preliminary data.</text>
</comment>
<accession>A0A4Q1KI05</accession>